<dbReference type="PANTHER" id="PTHR43663:SF2">
    <property type="entry name" value="CHROMATE TRANSPORT PROTEIN-RELATED"/>
    <property type="match status" value="1"/>
</dbReference>
<evidence type="ECO:0000256" key="5">
    <source>
        <dbReference type="ARBA" id="ARBA00022989"/>
    </source>
</evidence>
<dbReference type="PANTHER" id="PTHR43663">
    <property type="entry name" value="CHROMATE TRANSPORT PROTEIN-RELATED"/>
    <property type="match status" value="1"/>
</dbReference>
<evidence type="ECO:0000256" key="3">
    <source>
        <dbReference type="ARBA" id="ARBA00022475"/>
    </source>
</evidence>
<comment type="similarity">
    <text evidence="2">Belongs to the chromate ion transporter (CHR) (TC 2.A.51) family.</text>
</comment>
<evidence type="ECO:0000313" key="9">
    <source>
        <dbReference type="Proteomes" id="UP000663981"/>
    </source>
</evidence>
<organism evidence="8 9">
    <name type="scientific">Metabacillus bambusae</name>
    <dbReference type="NCBI Taxonomy" id="2795218"/>
    <lineage>
        <taxon>Bacteria</taxon>
        <taxon>Bacillati</taxon>
        <taxon>Bacillota</taxon>
        <taxon>Bacilli</taxon>
        <taxon>Bacillales</taxon>
        <taxon>Bacillaceae</taxon>
        <taxon>Metabacillus</taxon>
    </lineage>
</organism>
<dbReference type="InterPro" id="IPR003370">
    <property type="entry name" value="Chromate_transpt"/>
</dbReference>
<dbReference type="InterPro" id="IPR052518">
    <property type="entry name" value="CHR_Transporter"/>
</dbReference>
<comment type="caution">
    <text evidence="8">The sequence shown here is derived from an EMBL/GenBank/DDBJ whole genome shotgun (WGS) entry which is preliminary data.</text>
</comment>
<protein>
    <submittedName>
        <fullName evidence="8">Chromate transporter</fullName>
    </submittedName>
</protein>
<evidence type="ECO:0000313" key="8">
    <source>
        <dbReference type="EMBL" id="MBO1514066.1"/>
    </source>
</evidence>
<feature type="transmembrane region" description="Helical" evidence="7">
    <location>
        <begin position="163"/>
        <end position="179"/>
    </location>
</feature>
<comment type="subcellular location">
    <subcellularLocation>
        <location evidence="1">Cell membrane</location>
        <topology evidence="1">Multi-pass membrane protein</topology>
    </subcellularLocation>
</comment>
<evidence type="ECO:0000256" key="7">
    <source>
        <dbReference type="SAM" id="Phobius"/>
    </source>
</evidence>
<evidence type="ECO:0000256" key="1">
    <source>
        <dbReference type="ARBA" id="ARBA00004651"/>
    </source>
</evidence>
<dbReference type="Proteomes" id="UP000663981">
    <property type="component" value="Unassembled WGS sequence"/>
</dbReference>
<sequence>MKEEWKKVFQLFWSFFKIGPVTFGGGYAMIPLIEKEVVHKKNWVKSEDLTDVFAIAGTIPGAIAVNAATFIGHRIAGIRGAIAATLGTLLPTFIIVLVLCGLLSSFQENPYVESAFFGIRAATVALIVYAGIKIARTSLLDKATFTLALSMVLAMLIFHWHPIFVIFLGALLGILIIKIKEKLGMIVRFEKNDEEKEIKNKTDSVNQQVGM</sequence>
<proteinExistence type="inferred from homology"/>
<keyword evidence="6 7" id="KW-0472">Membrane</keyword>
<feature type="transmembrane region" description="Helical" evidence="7">
    <location>
        <begin position="53"/>
        <end position="71"/>
    </location>
</feature>
<feature type="transmembrane region" description="Helical" evidence="7">
    <location>
        <begin position="83"/>
        <end position="105"/>
    </location>
</feature>
<dbReference type="Pfam" id="PF02417">
    <property type="entry name" value="Chromate_transp"/>
    <property type="match status" value="1"/>
</dbReference>
<keyword evidence="3" id="KW-1003">Cell membrane</keyword>
<evidence type="ECO:0000256" key="2">
    <source>
        <dbReference type="ARBA" id="ARBA00005262"/>
    </source>
</evidence>
<accession>A0ABS3N703</accession>
<feature type="transmembrane region" description="Helical" evidence="7">
    <location>
        <begin position="12"/>
        <end position="33"/>
    </location>
</feature>
<keyword evidence="4 7" id="KW-0812">Transmembrane</keyword>
<keyword evidence="5 7" id="KW-1133">Transmembrane helix</keyword>
<gene>
    <name evidence="8" type="ORF">I7822_20805</name>
</gene>
<dbReference type="RefSeq" id="WP_207980991.1">
    <property type="nucleotide sequence ID" value="NZ_JAGDEL010000019.1"/>
</dbReference>
<dbReference type="EMBL" id="JAGDEL010000019">
    <property type="protein sequence ID" value="MBO1514066.1"/>
    <property type="molecule type" value="Genomic_DNA"/>
</dbReference>
<name>A0ABS3N703_9BACI</name>
<evidence type="ECO:0000256" key="6">
    <source>
        <dbReference type="ARBA" id="ARBA00023136"/>
    </source>
</evidence>
<evidence type="ECO:0000256" key="4">
    <source>
        <dbReference type="ARBA" id="ARBA00022692"/>
    </source>
</evidence>
<keyword evidence="9" id="KW-1185">Reference proteome</keyword>
<reference evidence="8 9" key="1">
    <citation type="submission" date="2021-03" db="EMBL/GenBank/DDBJ databases">
        <title>Whole genome sequence of Metabacillus bambusae BG109.</title>
        <authorList>
            <person name="Jeong J.W."/>
        </authorList>
    </citation>
    <scope>NUCLEOTIDE SEQUENCE [LARGE SCALE GENOMIC DNA]</scope>
    <source>
        <strain evidence="8 9">BG109</strain>
    </source>
</reference>
<feature type="transmembrane region" description="Helical" evidence="7">
    <location>
        <begin position="111"/>
        <end position="132"/>
    </location>
</feature>